<gene>
    <name evidence="8" type="ORF">Fot_28745</name>
</gene>
<dbReference type="AlphaFoldDB" id="A0ABD1TPZ2"/>
<name>A0ABD1TPZ2_9LAMI</name>
<evidence type="ECO:0000256" key="1">
    <source>
        <dbReference type="ARBA" id="ARBA00008894"/>
    </source>
</evidence>
<dbReference type="Gene3D" id="1.20.5.4130">
    <property type="match status" value="1"/>
</dbReference>
<organism evidence="8 9">
    <name type="scientific">Forsythia ovata</name>
    <dbReference type="NCBI Taxonomy" id="205694"/>
    <lineage>
        <taxon>Eukaryota</taxon>
        <taxon>Viridiplantae</taxon>
        <taxon>Streptophyta</taxon>
        <taxon>Embryophyta</taxon>
        <taxon>Tracheophyta</taxon>
        <taxon>Spermatophyta</taxon>
        <taxon>Magnoliopsida</taxon>
        <taxon>eudicotyledons</taxon>
        <taxon>Gunneridae</taxon>
        <taxon>Pentapetalae</taxon>
        <taxon>asterids</taxon>
        <taxon>lamiids</taxon>
        <taxon>Lamiales</taxon>
        <taxon>Oleaceae</taxon>
        <taxon>Forsythieae</taxon>
        <taxon>Forsythia</taxon>
    </lineage>
</organism>
<evidence type="ECO:0000313" key="9">
    <source>
        <dbReference type="Proteomes" id="UP001604277"/>
    </source>
</evidence>
<dbReference type="CDD" id="cd14798">
    <property type="entry name" value="RX-CC_like"/>
    <property type="match status" value="1"/>
</dbReference>
<reference evidence="9" key="1">
    <citation type="submission" date="2024-07" db="EMBL/GenBank/DDBJ databases">
        <title>Two chromosome-level genome assemblies of Korean endemic species Abeliophyllum distichum and Forsythia ovata (Oleaceae).</title>
        <authorList>
            <person name="Jang H."/>
        </authorList>
    </citation>
    <scope>NUCLEOTIDE SEQUENCE [LARGE SCALE GENOMIC DNA]</scope>
</reference>
<dbReference type="InterPro" id="IPR038005">
    <property type="entry name" value="RX-like_CC"/>
</dbReference>
<keyword evidence="3" id="KW-0677">Repeat</keyword>
<dbReference type="Gene3D" id="3.40.50.300">
    <property type="entry name" value="P-loop containing nucleotide triphosphate hydrolases"/>
    <property type="match status" value="1"/>
</dbReference>
<evidence type="ECO:0000256" key="3">
    <source>
        <dbReference type="ARBA" id="ARBA00022737"/>
    </source>
</evidence>
<dbReference type="SUPFAM" id="SSF52540">
    <property type="entry name" value="P-loop containing nucleoside triphosphate hydrolases"/>
    <property type="match status" value="1"/>
</dbReference>
<dbReference type="GO" id="GO:0005524">
    <property type="term" value="F:ATP binding"/>
    <property type="evidence" value="ECO:0007669"/>
    <property type="project" value="UniProtKB-KW"/>
</dbReference>
<comment type="caution">
    <text evidence="8">The sequence shown here is derived from an EMBL/GenBank/DDBJ whole genome shotgun (WGS) entry which is preliminary data.</text>
</comment>
<dbReference type="PANTHER" id="PTHR19338">
    <property type="entry name" value="TRANSLOCASE OF INNER MITOCHONDRIAL MEMBRANE 13 HOMOLOG"/>
    <property type="match status" value="1"/>
</dbReference>
<dbReference type="Proteomes" id="UP001604277">
    <property type="component" value="Unassembled WGS sequence"/>
</dbReference>
<keyword evidence="6" id="KW-0067">ATP-binding</keyword>
<evidence type="ECO:0000256" key="5">
    <source>
        <dbReference type="ARBA" id="ARBA00022821"/>
    </source>
</evidence>
<evidence type="ECO:0000256" key="2">
    <source>
        <dbReference type="ARBA" id="ARBA00022614"/>
    </source>
</evidence>
<sequence length="222" mass="25254">MAYDSLLSLTQTLEQILHSDDKCQVLHETEKQIGRSLLEKVRFLLSFLEDHSHKNSETIRCLEGKIRVAAYEAEDIIESQIDISDQIVSDSRNPCERCVEFRGYNLAKKYENLHKVIQELDSISEQVVNMKDRNDVEILPARNPCPAGSSKFGSSNNSDMVGFDDDLMQIKDRLTGPPSKLEIHSIVGMGGIGKTMFARNVYDDPLIEYHFDTRAWTTISQE</sequence>
<dbReference type="PANTHER" id="PTHR19338:SF60">
    <property type="entry name" value="NB-ARC DOMAIN-CONTAINING PROTEIN"/>
    <property type="match status" value="1"/>
</dbReference>
<evidence type="ECO:0000259" key="7">
    <source>
        <dbReference type="Pfam" id="PF00931"/>
    </source>
</evidence>
<protein>
    <submittedName>
        <fullName evidence="8">Disease resistance RPP13-like protein 4</fullName>
    </submittedName>
</protein>
<dbReference type="GO" id="GO:0006952">
    <property type="term" value="P:defense response"/>
    <property type="evidence" value="ECO:0007669"/>
    <property type="project" value="UniProtKB-KW"/>
</dbReference>
<keyword evidence="4" id="KW-0547">Nucleotide-binding</keyword>
<keyword evidence="2" id="KW-0433">Leucine-rich repeat</keyword>
<evidence type="ECO:0000256" key="4">
    <source>
        <dbReference type="ARBA" id="ARBA00022741"/>
    </source>
</evidence>
<dbReference type="Pfam" id="PF00931">
    <property type="entry name" value="NB-ARC"/>
    <property type="match status" value="1"/>
</dbReference>
<comment type="similarity">
    <text evidence="1">Belongs to the disease resistance NB-LRR family.</text>
</comment>
<dbReference type="EMBL" id="JBFOLJ010000008">
    <property type="protein sequence ID" value="KAL2514774.1"/>
    <property type="molecule type" value="Genomic_DNA"/>
</dbReference>
<keyword evidence="5" id="KW-0611">Plant defense</keyword>
<feature type="domain" description="NB-ARC" evidence="7">
    <location>
        <begin position="165"/>
        <end position="222"/>
    </location>
</feature>
<keyword evidence="9" id="KW-1185">Reference proteome</keyword>
<dbReference type="InterPro" id="IPR002182">
    <property type="entry name" value="NB-ARC"/>
</dbReference>
<dbReference type="InterPro" id="IPR027417">
    <property type="entry name" value="P-loop_NTPase"/>
</dbReference>
<accession>A0ABD1TPZ2</accession>
<evidence type="ECO:0000256" key="6">
    <source>
        <dbReference type="ARBA" id="ARBA00022840"/>
    </source>
</evidence>
<proteinExistence type="inferred from homology"/>
<evidence type="ECO:0000313" key="8">
    <source>
        <dbReference type="EMBL" id="KAL2514774.1"/>
    </source>
</evidence>